<dbReference type="EMBL" id="UIGY01000163">
    <property type="protein sequence ID" value="SUZ12219.1"/>
    <property type="molecule type" value="Genomic_DNA"/>
</dbReference>
<protein>
    <submittedName>
        <fullName evidence="1">Bgt-20366</fullName>
    </submittedName>
</protein>
<evidence type="ECO:0000313" key="1">
    <source>
        <dbReference type="EMBL" id="SUZ12219.1"/>
    </source>
</evidence>
<sequence length="49" mass="5375">MSKFILNPQKASSTQTIHSSETILKGSHLVKTDGVAATPHTFRPLLRQT</sequence>
<organism evidence="1">
    <name type="scientific">Blumeria graminis f. sp. tritici 96224</name>
    <dbReference type="NCBI Taxonomy" id="1268274"/>
    <lineage>
        <taxon>Eukaryota</taxon>
        <taxon>Fungi</taxon>
        <taxon>Dikarya</taxon>
        <taxon>Ascomycota</taxon>
        <taxon>Pezizomycotina</taxon>
        <taxon>Leotiomycetes</taxon>
        <taxon>Erysiphales</taxon>
        <taxon>Erysiphaceae</taxon>
        <taxon>Blumeria</taxon>
    </lineage>
</organism>
<proteinExistence type="predicted"/>
<gene>
    <name evidence="1" type="ORF">BGT96224V2_LOCUS5330</name>
</gene>
<name>A0A381LE77_BLUGR</name>
<dbReference type="AlphaFoldDB" id="A0A381LE77"/>
<accession>A0A381LE77</accession>
<reference evidence="1" key="1">
    <citation type="submission" date="2018-07" db="EMBL/GenBank/DDBJ databases">
        <authorList>
            <person name="Quirk P.G."/>
            <person name="Krulwich T.A."/>
        </authorList>
    </citation>
    <scope>NUCLEOTIDE SEQUENCE</scope>
    <source>
        <strain evidence="1">96224</strain>
    </source>
</reference>